<reference evidence="10 11" key="2">
    <citation type="submission" date="2015-02" db="EMBL/GenBank/DDBJ databases">
        <title>The complete genome of Sphingomonas hengshuiensis sp. WHSC-8 isolated from soil of Hengshui Lake.</title>
        <authorList>
            <person name="Wei S."/>
            <person name="Guo J."/>
            <person name="Su C."/>
            <person name="Wu R."/>
            <person name="Zhang Z."/>
            <person name="Liang K."/>
            <person name="Li H."/>
            <person name="Wang T."/>
            <person name="Liu H."/>
            <person name="Zhang C."/>
            <person name="Li Z."/>
            <person name="Wang Q."/>
            <person name="Meng J."/>
        </authorList>
    </citation>
    <scope>NUCLEOTIDE SEQUENCE [LARGE SCALE GENOMIC DNA]</scope>
    <source>
        <strain evidence="10 11">WHSC-8</strain>
    </source>
</reference>
<dbReference type="KEGG" id="sphi:TS85_15135"/>
<dbReference type="PROSITE" id="PS50893">
    <property type="entry name" value="ABC_TRANSPORTER_2"/>
    <property type="match status" value="1"/>
</dbReference>
<keyword evidence="2 7" id="KW-0812">Transmembrane</keyword>
<feature type="domain" description="ABC transmembrane type-1" evidence="9">
    <location>
        <begin position="30"/>
        <end position="312"/>
    </location>
</feature>
<dbReference type="OrthoDB" id="5288711at2"/>
<dbReference type="InterPro" id="IPR003439">
    <property type="entry name" value="ABC_transporter-like_ATP-bd"/>
</dbReference>
<evidence type="ECO:0000256" key="5">
    <source>
        <dbReference type="ARBA" id="ARBA00022989"/>
    </source>
</evidence>
<dbReference type="SMART" id="SM00382">
    <property type="entry name" value="AAA"/>
    <property type="match status" value="1"/>
</dbReference>
<evidence type="ECO:0000256" key="2">
    <source>
        <dbReference type="ARBA" id="ARBA00022692"/>
    </source>
</evidence>
<feature type="transmembrane region" description="Helical" evidence="7">
    <location>
        <begin position="259"/>
        <end position="279"/>
    </location>
</feature>
<gene>
    <name evidence="10" type="ORF">TS85_15135</name>
</gene>
<dbReference type="InterPro" id="IPR036640">
    <property type="entry name" value="ABC1_TM_sf"/>
</dbReference>
<dbReference type="InterPro" id="IPR027417">
    <property type="entry name" value="P-loop_NTPase"/>
</dbReference>
<evidence type="ECO:0000313" key="10">
    <source>
        <dbReference type="EMBL" id="AJP72826.1"/>
    </source>
</evidence>
<keyword evidence="11" id="KW-1185">Reference proteome</keyword>
<sequence length="567" mass="59841">MPEAPPSPIAATARRFLALMRAAAGGRGLAIAAGLTLAGSLAEGVGLLLLVPVLHLTGIGGEAAPDPRALVIGLGLYVLLVAAGAGVVAARTLHVAMERIRFVDRLRGDLHHALLHVAWPQFQRLRGTDLMHAILGETGRLGMCHTHFMTLLSTAATVPLLLALVLFLSPTLTLVTLGIAAVALLLIRRIGRSGFGVGVQIGHASMAMTADLSDDLAGLRTVKSLGAEAAREARLIGRIDTLRRLQRVQIRTQAIEQAALMLAAALVACAAILAATLWLRLPLPRALVLIMAFARLTQRALGGLRVWRQLEANLPAIHLYDGLLTRLQAGVEPPSAGAHALPQFASSLVFDKVTLRTPDGRAALDEVSFAVPYGAVIAVTGPSGAGKSTLADLAAGLMPPTGGTLSVDGAVLTPERLPDWRRQVAIVPQDPFLFHDTVRANLKIAAPDADEAQLWEALEAAAIAGFVRSLPGGLDSAVGDRGTAMSGGERQRLAIARALLRRPRLLILDEATSALDSGSETLVLRALEHLRGRCTVLAITHREQTRRAADIVLELEDGRIRALRPIN</sequence>
<dbReference type="PROSITE" id="PS00211">
    <property type="entry name" value="ABC_TRANSPORTER_1"/>
    <property type="match status" value="1"/>
</dbReference>
<evidence type="ECO:0000259" key="9">
    <source>
        <dbReference type="PROSITE" id="PS50929"/>
    </source>
</evidence>
<evidence type="ECO:0008006" key="12">
    <source>
        <dbReference type="Google" id="ProtNLM"/>
    </source>
</evidence>
<dbReference type="RefSeq" id="WP_044333303.1">
    <property type="nucleotide sequence ID" value="NZ_CP010836.1"/>
</dbReference>
<reference evidence="10 11" key="1">
    <citation type="journal article" date="2015" name="Int. J. Syst. Evol. Microbiol.">
        <title>Sphingomonas hengshuiensis sp. nov., isolated from lake wetland.</title>
        <authorList>
            <person name="Wei S."/>
            <person name="Wang T."/>
            <person name="Liu H."/>
            <person name="Zhang C."/>
            <person name="Guo J."/>
            <person name="Wang Q."/>
            <person name="Liang K."/>
            <person name="Zhang Z."/>
        </authorList>
    </citation>
    <scope>NUCLEOTIDE SEQUENCE [LARGE SCALE GENOMIC DNA]</scope>
    <source>
        <strain evidence="10 11">WHSC-8</strain>
    </source>
</reference>
<dbReference type="InterPro" id="IPR039421">
    <property type="entry name" value="Type_1_exporter"/>
</dbReference>
<dbReference type="AlphaFoldDB" id="A0A7U4J9Q9"/>
<keyword evidence="3" id="KW-0547">Nucleotide-binding</keyword>
<evidence type="ECO:0000256" key="3">
    <source>
        <dbReference type="ARBA" id="ARBA00022741"/>
    </source>
</evidence>
<dbReference type="PANTHER" id="PTHR24221">
    <property type="entry name" value="ATP-BINDING CASSETTE SUB-FAMILY B"/>
    <property type="match status" value="1"/>
</dbReference>
<dbReference type="SUPFAM" id="SSF52540">
    <property type="entry name" value="P-loop containing nucleoside triphosphate hydrolases"/>
    <property type="match status" value="1"/>
</dbReference>
<dbReference type="Pfam" id="PF00664">
    <property type="entry name" value="ABC_membrane"/>
    <property type="match status" value="1"/>
</dbReference>
<dbReference type="Gene3D" id="3.40.50.300">
    <property type="entry name" value="P-loop containing nucleotide triphosphate hydrolases"/>
    <property type="match status" value="1"/>
</dbReference>
<keyword evidence="5 7" id="KW-1133">Transmembrane helix</keyword>
<dbReference type="PROSITE" id="PS50929">
    <property type="entry name" value="ABC_TM1F"/>
    <property type="match status" value="1"/>
</dbReference>
<dbReference type="PANTHER" id="PTHR24221:SF654">
    <property type="entry name" value="ATP-BINDING CASSETTE SUB-FAMILY B MEMBER 6"/>
    <property type="match status" value="1"/>
</dbReference>
<protein>
    <recommendedName>
        <fullName evidence="12">ABC transporter ATP-binding protein</fullName>
    </recommendedName>
</protein>
<evidence type="ECO:0000256" key="7">
    <source>
        <dbReference type="SAM" id="Phobius"/>
    </source>
</evidence>
<dbReference type="EMBL" id="CP010836">
    <property type="protein sequence ID" value="AJP72826.1"/>
    <property type="molecule type" value="Genomic_DNA"/>
</dbReference>
<feature type="domain" description="ABC transporter" evidence="8">
    <location>
        <begin position="348"/>
        <end position="566"/>
    </location>
</feature>
<feature type="transmembrane region" description="Helical" evidence="7">
    <location>
        <begin position="174"/>
        <end position="191"/>
    </location>
</feature>
<dbReference type="InterPro" id="IPR017871">
    <property type="entry name" value="ABC_transporter-like_CS"/>
</dbReference>
<feature type="transmembrane region" description="Helical" evidence="7">
    <location>
        <begin position="29"/>
        <end position="50"/>
    </location>
</feature>
<evidence type="ECO:0000256" key="4">
    <source>
        <dbReference type="ARBA" id="ARBA00022840"/>
    </source>
</evidence>
<evidence type="ECO:0000313" key="11">
    <source>
        <dbReference type="Proteomes" id="UP000032300"/>
    </source>
</evidence>
<dbReference type="Gene3D" id="1.20.1560.10">
    <property type="entry name" value="ABC transporter type 1, transmembrane domain"/>
    <property type="match status" value="1"/>
</dbReference>
<keyword evidence="4" id="KW-0067">ATP-binding</keyword>
<comment type="subcellular location">
    <subcellularLocation>
        <location evidence="1">Cell membrane</location>
        <topology evidence="1">Multi-pass membrane protein</topology>
    </subcellularLocation>
</comment>
<evidence type="ECO:0000256" key="6">
    <source>
        <dbReference type="ARBA" id="ARBA00023136"/>
    </source>
</evidence>
<dbReference type="Proteomes" id="UP000032300">
    <property type="component" value="Chromosome"/>
</dbReference>
<organism evidence="10 11">
    <name type="scientific">Sphingomonas hengshuiensis</name>
    <dbReference type="NCBI Taxonomy" id="1609977"/>
    <lineage>
        <taxon>Bacteria</taxon>
        <taxon>Pseudomonadati</taxon>
        <taxon>Pseudomonadota</taxon>
        <taxon>Alphaproteobacteria</taxon>
        <taxon>Sphingomonadales</taxon>
        <taxon>Sphingomonadaceae</taxon>
        <taxon>Sphingomonas</taxon>
    </lineage>
</organism>
<dbReference type="GO" id="GO:0005524">
    <property type="term" value="F:ATP binding"/>
    <property type="evidence" value="ECO:0007669"/>
    <property type="project" value="UniProtKB-KW"/>
</dbReference>
<dbReference type="InterPro" id="IPR011527">
    <property type="entry name" value="ABC1_TM_dom"/>
</dbReference>
<dbReference type="GO" id="GO:0140359">
    <property type="term" value="F:ABC-type transporter activity"/>
    <property type="evidence" value="ECO:0007669"/>
    <property type="project" value="InterPro"/>
</dbReference>
<dbReference type="GO" id="GO:0016887">
    <property type="term" value="F:ATP hydrolysis activity"/>
    <property type="evidence" value="ECO:0007669"/>
    <property type="project" value="InterPro"/>
</dbReference>
<dbReference type="Pfam" id="PF00005">
    <property type="entry name" value="ABC_tran"/>
    <property type="match status" value="1"/>
</dbReference>
<accession>A0A7U4J9Q9</accession>
<evidence type="ECO:0000259" key="8">
    <source>
        <dbReference type="PROSITE" id="PS50893"/>
    </source>
</evidence>
<feature type="transmembrane region" description="Helical" evidence="7">
    <location>
        <begin position="70"/>
        <end position="90"/>
    </location>
</feature>
<dbReference type="InterPro" id="IPR003593">
    <property type="entry name" value="AAA+_ATPase"/>
</dbReference>
<proteinExistence type="predicted"/>
<name>A0A7U4J9Q9_9SPHN</name>
<dbReference type="GO" id="GO:0034040">
    <property type="term" value="F:ATPase-coupled lipid transmembrane transporter activity"/>
    <property type="evidence" value="ECO:0007669"/>
    <property type="project" value="TreeGrafter"/>
</dbReference>
<dbReference type="GO" id="GO:0005886">
    <property type="term" value="C:plasma membrane"/>
    <property type="evidence" value="ECO:0007669"/>
    <property type="project" value="UniProtKB-SubCell"/>
</dbReference>
<dbReference type="SUPFAM" id="SSF90123">
    <property type="entry name" value="ABC transporter transmembrane region"/>
    <property type="match status" value="1"/>
</dbReference>
<keyword evidence="6 7" id="KW-0472">Membrane</keyword>
<evidence type="ECO:0000256" key="1">
    <source>
        <dbReference type="ARBA" id="ARBA00004651"/>
    </source>
</evidence>